<evidence type="ECO:0000313" key="2">
    <source>
        <dbReference type="EMBL" id="TDW95933.1"/>
    </source>
</evidence>
<evidence type="ECO:0000313" key="3">
    <source>
        <dbReference type="Proteomes" id="UP000294498"/>
    </source>
</evidence>
<dbReference type="InterPro" id="IPR000600">
    <property type="entry name" value="ROK"/>
</dbReference>
<protein>
    <submittedName>
        <fullName evidence="2">Putative NBD/HSP70 family sugar kinase</fullName>
    </submittedName>
</protein>
<dbReference type="CDD" id="cd07010">
    <property type="entry name" value="cupin_PMI_type_I_N_bac"/>
    <property type="match status" value="1"/>
</dbReference>
<evidence type="ECO:0000256" key="1">
    <source>
        <dbReference type="ARBA" id="ARBA00006479"/>
    </source>
</evidence>
<dbReference type="GO" id="GO:0016301">
    <property type="term" value="F:kinase activity"/>
    <property type="evidence" value="ECO:0007669"/>
    <property type="project" value="UniProtKB-KW"/>
</dbReference>
<keyword evidence="3" id="KW-1185">Reference proteome</keyword>
<dbReference type="InterPro" id="IPR043129">
    <property type="entry name" value="ATPase_NBD"/>
</dbReference>
<dbReference type="PANTHER" id="PTHR18964:SF149">
    <property type="entry name" value="BIFUNCTIONAL UDP-N-ACETYLGLUCOSAMINE 2-EPIMERASE_N-ACETYLMANNOSAMINE KINASE"/>
    <property type="match status" value="1"/>
</dbReference>
<dbReference type="Gene3D" id="3.30.420.40">
    <property type="match status" value="2"/>
</dbReference>
<dbReference type="AlphaFoldDB" id="A0A4R8DEF9"/>
<organism evidence="2 3">
    <name type="scientific">Dinghuibacter silviterrae</name>
    <dbReference type="NCBI Taxonomy" id="1539049"/>
    <lineage>
        <taxon>Bacteria</taxon>
        <taxon>Pseudomonadati</taxon>
        <taxon>Bacteroidota</taxon>
        <taxon>Chitinophagia</taxon>
        <taxon>Chitinophagales</taxon>
        <taxon>Chitinophagaceae</taxon>
        <taxon>Dinghuibacter</taxon>
    </lineage>
</organism>
<dbReference type="SUPFAM" id="SSF51182">
    <property type="entry name" value="RmlC-like cupins"/>
    <property type="match status" value="1"/>
</dbReference>
<dbReference type="EMBL" id="SODV01000002">
    <property type="protein sequence ID" value="TDW95933.1"/>
    <property type="molecule type" value="Genomic_DNA"/>
</dbReference>
<sequence length="881" mass="98326">MFIHSDKLTLGVDIGGSHVTAAWVNITRGSVLEDTLCTSPIDPGGSPREVVRGWAGTIRAALEKRPGCCPLGIGIAMPGPFDYDRGVSLIDGVHKFERLMGLDIRLALKDELETDLPFVFRNDAACFGVGESLTGKGAGFRRVIALTLGTGLGSAFVLDGQVCSEGPGVPTDGFLYAVPFRDGIAEDYVSSRWLVSAYAARTGRRVADVRELAALGDRDALEVFGDFGRQLAEVVAPWIRDFDADCLVIGGSIRKAAPLFLPSLEAGLHLPIHLSDQMERAALVGAAALLQQGRALTVAPWRKTLQPLLPFHANAPVSGAYDLYPFHHLEGGTIAGGFDSLAAWMASHRKVLVDGYAGQDWDVFKAHLGAAFRALGKKVAWYETRSFQKPEKDVLAMTAPFMGEPGSVWGRITHLALEDFYQMDILRKVRAEEEGYDLSVCLGIGAALVSWDAPVVYVDLPKNEIQYRMRAGSTVNLGLSTPGEYKRYYFVDWVVLNRHRARIKDRIAVVADGQWRDDITWTTGEAIRESLRQMTTTPLRVRPWFEAGAWGGQWLKAHVPELPQEEVNYAWSFELIVPENGLVFESAGYLLEIAFDWLMEQESASVLGRDAERFGTEFPIRFDFLDTFDGGNLSIQCHPSLSYIQEQFGERITQDETYYILDCTPDAGVYLGFQEDIDPGSFREVLETSNDTGTEVDIERYVQRHPAHRHDLFLIPNGTIHSSGKNNLVLEISATPYIYTFKMYDWLRLDLDGKPRPINIAHAFQNLHFERKGDKVRQELLSRPLVLEEREDYRLVHLPTHPDHFYDVHRLEFCKEITITTGNQCHVLMLVEGNALWVWTPMGEKKRFHFAETFVLPAAAGSYMLQAEGDAPIKVVKAFIK</sequence>
<comment type="similarity">
    <text evidence="1">Belongs to the ROK (NagC/XylR) family.</text>
</comment>
<dbReference type="OrthoDB" id="9808275at2"/>
<dbReference type="SUPFAM" id="SSF53067">
    <property type="entry name" value="Actin-like ATPase domain"/>
    <property type="match status" value="1"/>
</dbReference>
<dbReference type="RefSeq" id="WP_133995746.1">
    <property type="nucleotide sequence ID" value="NZ_SODV01000002.1"/>
</dbReference>
<proteinExistence type="inferred from homology"/>
<dbReference type="InterPro" id="IPR011051">
    <property type="entry name" value="RmlC_Cupin_sf"/>
</dbReference>
<gene>
    <name evidence="2" type="ORF">EDB95_3754</name>
</gene>
<reference evidence="2 3" key="1">
    <citation type="submission" date="2019-03" db="EMBL/GenBank/DDBJ databases">
        <title>Genomic Encyclopedia of Type Strains, Phase IV (KMG-IV): sequencing the most valuable type-strain genomes for metagenomic binning, comparative biology and taxonomic classification.</title>
        <authorList>
            <person name="Goeker M."/>
        </authorList>
    </citation>
    <scope>NUCLEOTIDE SEQUENCE [LARGE SCALE GENOMIC DNA]</scope>
    <source>
        <strain evidence="2 3">DSM 100059</strain>
    </source>
</reference>
<dbReference type="PANTHER" id="PTHR18964">
    <property type="entry name" value="ROK (REPRESSOR, ORF, KINASE) FAMILY"/>
    <property type="match status" value="1"/>
</dbReference>
<comment type="caution">
    <text evidence="2">The sequence shown here is derived from an EMBL/GenBank/DDBJ whole genome shotgun (WGS) entry which is preliminary data.</text>
</comment>
<name>A0A4R8DEF9_9BACT</name>
<keyword evidence="2" id="KW-0808">Transferase</keyword>
<keyword evidence="2" id="KW-0418">Kinase</keyword>
<accession>A0A4R8DEF9</accession>
<dbReference type="InterPro" id="IPR014710">
    <property type="entry name" value="RmlC-like_jellyroll"/>
</dbReference>
<dbReference type="Gene3D" id="2.60.120.10">
    <property type="entry name" value="Jelly Rolls"/>
    <property type="match status" value="1"/>
</dbReference>
<dbReference type="Pfam" id="PF00480">
    <property type="entry name" value="ROK"/>
    <property type="match status" value="1"/>
</dbReference>
<dbReference type="Proteomes" id="UP000294498">
    <property type="component" value="Unassembled WGS sequence"/>
</dbReference>